<dbReference type="Proteomes" id="UP000251960">
    <property type="component" value="Chromosome 8"/>
</dbReference>
<protein>
    <submittedName>
        <fullName evidence="1">Uncharacterized protein</fullName>
    </submittedName>
</protein>
<dbReference type="AlphaFoldDB" id="A0A3L6DTZ8"/>
<proteinExistence type="predicted"/>
<comment type="caution">
    <text evidence="1">The sequence shown here is derived from an EMBL/GenBank/DDBJ whole genome shotgun (WGS) entry which is preliminary data.</text>
</comment>
<reference evidence="1" key="1">
    <citation type="journal article" date="2018" name="Nat. Genet.">
        <title>Extensive intraspecific gene order and gene structural variations between Mo17 and other maize genomes.</title>
        <authorList>
            <person name="Sun S."/>
            <person name="Zhou Y."/>
            <person name="Chen J."/>
            <person name="Shi J."/>
            <person name="Zhao H."/>
            <person name="Zhao H."/>
            <person name="Song W."/>
            <person name="Zhang M."/>
            <person name="Cui Y."/>
            <person name="Dong X."/>
            <person name="Liu H."/>
            <person name="Ma X."/>
            <person name="Jiao Y."/>
            <person name="Wang B."/>
            <person name="Wei X."/>
            <person name="Stein J.C."/>
            <person name="Glaubitz J.C."/>
            <person name="Lu F."/>
            <person name="Yu G."/>
            <person name="Liang C."/>
            <person name="Fengler K."/>
            <person name="Li B."/>
            <person name="Rafalski A."/>
            <person name="Schnable P.S."/>
            <person name="Ware D.H."/>
            <person name="Buckler E.S."/>
            <person name="Lai J."/>
        </authorList>
    </citation>
    <scope>NUCLEOTIDE SEQUENCE [LARGE SCALE GENOMIC DNA]</scope>
    <source>
        <tissue evidence="1">Seedling</tissue>
    </source>
</reference>
<gene>
    <name evidence="1" type="ORF">Zm00014a_015151</name>
</gene>
<accession>A0A3L6DTZ8</accession>
<name>A0A3L6DTZ8_MAIZE</name>
<dbReference type="EMBL" id="NCVQ01000009">
    <property type="protein sequence ID" value="PWZ12196.1"/>
    <property type="molecule type" value="Genomic_DNA"/>
</dbReference>
<evidence type="ECO:0000313" key="1">
    <source>
        <dbReference type="EMBL" id="PWZ12196.1"/>
    </source>
</evidence>
<sequence>MSVLMVYRFNNLEREYEHGTIIQRQTLIKYKGKSNDH</sequence>
<organism evidence="1">
    <name type="scientific">Zea mays</name>
    <name type="common">Maize</name>
    <dbReference type="NCBI Taxonomy" id="4577"/>
    <lineage>
        <taxon>Eukaryota</taxon>
        <taxon>Viridiplantae</taxon>
        <taxon>Streptophyta</taxon>
        <taxon>Embryophyta</taxon>
        <taxon>Tracheophyta</taxon>
        <taxon>Spermatophyta</taxon>
        <taxon>Magnoliopsida</taxon>
        <taxon>Liliopsida</taxon>
        <taxon>Poales</taxon>
        <taxon>Poaceae</taxon>
        <taxon>PACMAD clade</taxon>
        <taxon>Panicoideae</taxon>
        <taxon>Andropogonodae</taxon>
        <taxon>Andropogoneae</taxon>
        <taxon>Tripsacinae</taxon>
        <taxon>Zea</taxon>
    </lineage>
</organism>